<keyword evidence="2" id="KW-1185">Reference proteome</keyword>
<dbReference type="InterPro" id="IPR028082">
    <property type="entry name" value="Peripla_BP_I"/>
</dbReference>
<dbReference type="Proteomes" id="UP000314294">
    <property type="component" value="Unassembled WGS sequence"/>
</dbReference>
<protein>
    <submittedName>
        <fullName evidence="1">Atrial natriuretic peptide receptor 2</fullName>
    </submittedName>
</protein>
<evidence type="ECO:0000313" key="1">
    <source>
        <dbReference type="EMBL" id="TNN59671.1"/>
    </source>
</evidence>
<sequence>MSPPPQSVFVITYRPPDNPEYKDFQKELHARAQRDFGVHLEPSLPPPTACLQLVAYYNGTAKDIIWSQTEKIHWPSGGPPLDNPPCVFSTDDPSCHDGTSAVIATRLCLDRCVFTCMRVIRISQKALNRIE</sequence>
<name>A0A4Z2H265_9TELE</name>
<comment type="caution">
    <text evidence="1">The sequence shown here is derived from an EMBL/GenBank/DDBJ whole genome shotgun (WGS) entry which is preliminary data.</text>
</comment>
<reference evidence="1 2" key="1">
    <citation type="submission" date="2019-03" db="EMBL/GenBank/DDBJ databases">
        <title>First draft genome of Liparis tanakae, snailfish: a comprehensive survey of snailfish specific genes.</title>
        <authorList>
            <person name="Kim W."/>
            <person name="Song I."/>
            <person name="Jeong J.-H."/>
            <person name="Kim D."/>
            <person name="Kim S."/>
            <person name="Ryu S."/>
            <person name="Song J.Y."/>
            <person name="Lee S.K."/>
        </authorList>
    </citation>
    <scope>NUCLEOTIDE SEQUENCE [LARGE SCALE GENOMIC DNA]</scope>
    <source>
        <tissue evidence="1">Muscle</tissue>
    </source>
</reference>
<organism evidence="1 2">
    <name type="scientific">Liparis tanakae</name>
    <name type="common">Tanaka's snailfish</name>
    <dbReference type="NCBI Taxonomy" id="230148"/>
    <lineage>
        <taxon>Eukaryota</taxon>
        <taxon>Metazoa</taxon>
        <taxon>Chordata</taxon>
        <taxon>Craniata</taxon>
        <taxon>Vertebrata</taxon>
        <taxon>Euteleostomi</taxon>
        <taxon>Actinopterygii</taxon>
        <taxon>Neopterygii</taxon>
        <taxon>Teleostei</taxon>
        <taxon>Neoteleostei</taxon>
        <taxon>Acanthomorphata</taxon>
        <taxon>Eupercaria</taxon>
        <taxon>Perciformes</taxon>
        <taxon>Cottioidei</taxon>
        <taxon>Cottales</taxon>
        <taxon>Liparidae</taxon>
        <taxon>Liparis</taxon>
    </lineage>
</organism>
<dbReference type="EMBL" id="SRLO01000350">
    <property type="protein sequence ID" value="TNN59671.1"/>
    <property type="molecule type" value="Genomic_DNA"/>
</dbReference>
<dbReference type="AlphaFoldDB" id="A0A4Z2H265"/>
<gene>
    <name evidence="1" type="primary">npr2_7</name>
    <name evidence="1" type="ORF">EYF80_030042</name>
</gene>
<dbReference type="Gene3D" id="3.40.50.2300">
    <property type="match status" value="1"/>
</dbReference>
<evidence type="ECO:0000313" key="2">
    <source>
        <dbReference type="Proteomes" id="UP000314294"/>
    </source>
</evidence>
<accession>A0A4Z2H265</accession>
<keyword evidence="1" id="KW-0675">Receptor</keyword>
<proteinExistence type="predicted"/>
<dbReference type="OrthoDB" id="1890790at2759"/>
<dbReference type="SUPFAM" id="SSF53822">
    <property type="entry name" value="Periplasmic binding protein-like I"/>
    <property type="match status" value="1"/>
</dbReference>